<dbReference type="FunFam" id="1.10.20.10:FF:000056">
    <property type="entry name" value="Transcription initiation factor TFIID subunit 3"/>
    <property type="match status" value="1"/>
</dbReference>
<evidence type="ECO:0000256" key="1">
    <source>
        <dbReference type="ARBA" id="ARBA00004123"/>
    </source>
</evidence>
<dbReference type="PANTHER" id="PTHR46452:SF1">
    <property type="entry name" value="TRANSCRIPTION INITIATION FACTOR TFIID SUBUNIT 3"/>
    <property type="match status" value="1"/>
</dbReference>
<sequence>MCESYSRCLLRVSVAQICQALGWDSVQISACDLLTDVLQRYLQGLGRGCHRYCELYGRTDPILDDVGEAFALMGVNLHELEDYIHNIEPVTFPHQIPSFPVSKNNVLQFPQPGSKDAEERKEYIPDYMPPIVSSQEEMTVKYFACSDTCTYGDSQCFKEIKAKGLHFEKEEENFILPNTPFSVNRFDRTFLTNPSNEIETTRFH</sequence>
<dbReference type="InterPro" id="IPR006565">
    <property type="entry name" value="BTP"/>
</dbReference>
<evidence type="ECO:0000256" key="2">
    <source>
        <dbReference type="ARBA" id="ARBA00023015"/>
    </source>
</evidence>
<feature type="non-terminal residue" evidence="6">
    <location>
        <position position="204"/>
    </location>
</feature>
<keyword evidence="4" id="KW-0539">Nucleus</keyword>
<protein>
    <recommendedName>
        <fullName evidence="5">Bromodomain associated domain-containing protein</fullName>
    </recommendedName>
</protein>
<organism evidence="6 7">
    <name type="scientific">Mauremys mutica</name>
    <name type="common">yellowpond turtle</name>
    <dbReference type="NCBI Taxonomy" id="74926"/>
    <lineage>
        <taxon>Eukaryota</taxon>
        <taxon>Metazoa</taxon>
        <taxon>Chordata</taxon>
        <taxon>Craniata</taxon>
        <taxon>Vertebrata</taxon>
        <taxon>Euteleostomi</taxon>
        <taxon>Archelosauria</taxon>
        <taxon>Testudinata</taxon>
        <taxon>Testudines</taxon>
        <taxon>Cryptodira</taxon>
        <taxon>Durocryptodira</taxon>
        <taxon>Testudinoidea</taxon>
        <taxon>Geoemydidae</taxon>
        <taxon>Geoemydinae</taxon>
        <taxon>Mauremys</taxon>
    </lineage>
</organism>
<evidence type="ECO:0000313" key="6">
    <source>
        <dbReference type="EMBL" id="KAH1187858.1"/>
    </source>
</evidence>
<dbReference type="AlphaFoldDB" id="A0A9D4BB59"/>
<keyword evidence="3" id="KW-0804">Transcription</keyword>
<comment type="caution">
    <text evidence="6">The sequence shown here is derived from an EMBL/GenBank/DDBJ whole genome shotgun (WGS) entry which is preliminary data.</text>
</comment>
<gene>
    <name evidence="6" type="ORF">KIL84_020607</name>
</gene>
<evidence type="ECO:0000256" key="3">
    <source>
        <dbReference type="ARBA" id="ARBA00023163"/>
    </source>
</evidence>
<name>A0A9D4BB59_9SAUR</name>
<accession>A0A9D4BB59</accession>
<evidence type="ECO:0000256" key="4">
    <source>
        <dbReference type="ARBA" id="ARBA00023242"/>
    </source>
</evidence>
<dbReference type="GO" id="GO:0045944">
    <property type="term" value="P:positive regulation of transcription by RNA polymerase II"/>
    <property type="evidence" value="ECO:0007669"/>
    <property type="project" value="TreeGrafter"/>
</dbReference>
<feature type="domain" description="Bromodomain associated" evidence="5">
    <location>
        <begin position="3"/>
        <end position="79"/>
    </location>
</feature>
<dbReference type="Gene3D" id="1.10.20.10">
    <property type="entry name" value="Histone, subunit A"/>
    <property type="match status" value="1"/>
</dbReference>
<keyword evidence="2" id="KW-0805">Transcription regulation</keyword>
<dbReference type="Pfam" id="PF07524">
    <property type="entry name" value="Bromo_TP"/>
    <property type="match status" value="1"/>
</dbReference>
<evidence type="ECO:0000313" key="7">
    <source>
        <dbReference type="Proteomes" id="UP000827986"/>
    </source>
</evidence>
<dbReference type="EMBL" id="JAHDVG010000463">
    <property type="protein sequence ID" value="KAH1187858.1"/>
    <property type="molecule type" value="Genomic_DNA"/>
</dbReference>
<comment type="subcellular location">
    <subcellularLocation>
        <location evidence="1">Nucleus</location>
    </subcellularLocation>
</comment>
<dbReference type="InterPro" id="IPR009072">
    <property type="entry name" value="Histone-fold"/>
</dbReference>
<dbReference type="PANTHER" id="PTHR46452">
    <property type="entry name" value="TRANSCRIPTION INITIATION FACTOR TFIID SUBUNIT 3"/>
    <property type="match status" value="1"/>
</dbReference>
<dbReference type="CDD" id="cd22916">
    <property type="entry name" value="HFD_TAF3"/>
    <property type="match status" value="1"/>
</dbReference>
<evidence type="ECO:0000259" key="5">
    <source>
        <dbReference type="SMART" id="SM00576"/>
    </source>
</evidence>
<reference evidence="6" key="1">
    <citation type="submission" date="2021-09" db="EMBL/GenBank/DDBJ databases">
        <title>The genome of Mauremys mutica provides insights into the evolution of semi-aquatic lifestyle.</title>
        <authorList>
            <person name="Gong S."/>
            <person name="Gao Y."/>
        </authorList>
    </citation>
    <scope>NUCLEOTIDE SEQUENCE</scope>
    <source>
        <strain evidence="6">MM-2020</strain>
        <tissue evidence="6">Muscle</tissue>
    </source>
</reference>
<dbReference type="Proteomes" id="UP000827986">
    <property type="component" value="Unassembled WGS sequence"/>
</dbReference>
<dbReference type="SMART" id="SM00576">
    <property type="entry name" value="BTP"/>
    <property type="match status" value="1"/>
</dbReference>
<dbReference type="GO" id="GO:0046982">
    <property type="term" value="F:protein heterodimerization activity"/>
    <property type="evidence" value="ECO:0007669"/>
    <property type="project" value="InterPro"/>
</dbReference>
<keyword evidence="7" id="KW-1185">Reference proteome</keyword>
<dbReference type="GO" id="GO:0002039">
    <property type="term" value="F:p53 binding"/>
    <property type="evidence" value="ECO:0007669"/>
    <property type="project" value="TreeGrafter"/>
</dbReference>
<proteinExistence type="predicted"/>
<dbReference type="GO" id="GO:0005669">
    <property type="term" value="C:transcription factor TFIID complex"/>
    <property type="evidence" value="ECO:0007669"/>
    <property type="project" value="TreeGrafter"/>
</dbReference>